<dbReference type="InterPro" id="IPR044992">
    <property type="entry name" value="ChyE-like"/>
</dbReference>
<accession>A0A1D2VDJ1</accession>
<dbReference type="GeneID" id="30967328"/>
<evidence type="ECO:0000259" key="1">
    <source>
        <dbReference type="Pfam" id="PF00117"/>
    </source>
</evidence>
<reference evidence="3" key="1">
    <citation type="submission" date="2016-05" db="EMBL/GenBank/DDBJ databases">
        <title>Comparative genomics of biotechnologically important yeasts.</title>
        <authorList>
            <consortium name="DOE Joint Genome Institute"/>
            <person name="Riley R."/>
            <person name="Haridas S."/>
            <person name="Wolfe K.H."/>
            <person name="Lopes M.R."/>
            <person name="Hittinger C.T."/>
            <person name="Goker M."/>
            <person name="Salamov A."/>
            <person name="Wisecaver J."/>
            <person name="Long T.M."/>
            <person name="Aerts A.L."/>
            <person name="Barry K."/>
            <person name="Choi C."/>
            <person name="Clum A."/>
            <person name="Coughlan A.Y."/>
            <person name="Deshpande S."/>
            <person name="Douglass A.P."/>
            <person name="Hanson S.J."/>
            <person name="Klenk H.-P."/>
            <person name="Labutti K."/>
            <person name="Lapidus A."/>
            <person name="Lindquist E."/>
            <person name="Lipzen A."/>
            <person name="Meier-Kolthoff J.P."/>
            <person name="Ohm R.A."/>
            <person name="Otillar R.P."/>
            <person name="Pangilinan J."/>
            <person name="Peng Y."/>
            <person name="Rokas A."/>
            <person name="Rosa C.A."/>
            <person name="Scheuner C."/>
            <person name="Sibirny A.A."/>
            <person name="Slot J.C."/>
            <person name="Stielow J.B."/>
            <person name="Sun H."/>
            <person name="Kurtzman C.P."/>
            <person name="Blackwell M."/>
            <person name="Grigoriev I.V."/>
            <person name="Jeffries T.W."/>
        </authorList>
    </citation>
    <scope>NUCLEOTIDE SEQUENCE [LARGE SCALE GENOMIC DNA]</scope>
    <source>
        <strain evidence="3">DSM 1968</strain>
    </source>
</reference>
<keyword evidence="3" id="KW-1185">Reference proteome</keyword>
<dbReference type="CDD" id="cd01741">
    <property type="entry name" value="GATase1_1"/>
    <property type="match status" value="1"/>
</dbReference>
<dbReference type="InParanoid" id="A0A1D2VDJ1"/>
<dbReference type="Gene3D" id="3.40.50.880">
    <property type="match status" value="1"/>
</dbReference>
<dbReference type="SUPFAM" id="SSF52317">
    <property type="entry name" value="Class I glutamine amidotransferase-like"/>
    <property type="match status" value="1"/>
</dbReference>
<dbReference type="PROSITE" id="PS51273">
    <property type="entry name" value="GATASE_TYPE_1"/>
    <property type="match status" value="1"/>
</dbReference>
<dbReference type="EMBL" id="KV454485">
    <property type="protein sequence ID" value="ODV59652.1"/>
    <property type="molecule type" value="Genomic_DNA"/>
</dbReference>
<organism evidence="2 3">
    <name type="scientific">Ascoidea rubescens DSM 1968</name>
    <dbReference type="NCBI Taxonomy" id="1344418"/>
    <lineage>
        <taxon>Eukaryota</taxon>
        <taxon>Fungi</taxon>
        <taxon>Dikarya</taxon>
        <taxon>Ascomycota</taxon>
        <taxon>Saccharomycotina</taxon>
        <taxon>Saccharomycetes</taxon>
        <taxon>Ascoideaceae</taxon>
        <taxon>Ascoidea</taxon>
    </lineage>
</organism>
<evidence type="ECO:0000313" key="3">
    <source>
        <dbReference type="Proteomes" id="UP000095038"/>
    </source>
</evidence>
<dbReference type="AlphaFoldDB" id="A0A1D2VDJ1"/>
<dbReference type="GO" id="GO:0005829">
    <property type="term" value="C:cytosol"/>
    <property type="evidence" value="ECO:0007669"/>
    <property type="project" value="TreeGrafter"/>
</dbReference>
<keyword evidence="2" id="KW-0315">Glutamine amidotransferase</keyword>
<gene>
    <name evidence="2" type="ORF">ASCRUDRAFT_77001</name>
</gene>
<dbReference type="Proteomes" id="UP000095038">
    <property type="component" value="Unassembled WGS sequence"/>
</dbReference>
<proteinExistence type="predicted"/>
<dbReference type="FunCoup" id="A0A1D2VDJ1">
    <property type="interactions" value="108"/>
</dbReference>
<dbReference type="InterPro" id="IPR017926">
    <property type="entry name" value="GATASE"/>
</dbReference>
<dbReference type="STRING" id="1344418.A0A1D2VDJ1"/>
<dbReference type="RefSeq" id="XP_020045959.1">
    <property type="nucleotide sequence ID" value="XM_020193692.1"/>
</dbReference>
<dbReference type="OrthoDB" id="92161at2759"/>
<feature type="domain" description="Glutamine amidotransferase" evidence="1">
    <location>
        <begin position="102"/>
        <end position="227"/>
    </location>
</feature>
<protein>
    <submittedName>
        <fullName evidence="2">Class I glutamine amidotransferase-like protein</fullName>
    </submittedName>
</protein>
<dbReference type="PANTHER" id="PTHR42695:SF5">
    <property type="entry name" value="GLUTAMINE AMIDOTRANSFERASE YLR126C-RELATED"/>
    <property type="match status" value="1"/>
</dbReference>
<dbReference type="GO" id="GO:0005634">
    <property type="term" value="C:nucleus"/>
    <property type="evidence" value="ECO:0007669"/>
    <property type="project" value="TreeGrafter"/>
</dbReference>
<keyword evidence="2" id="KW-0808">Transferase</keyword>
<evidence type="ECO:0000313" key="2">
    <source>
        <dbReference type="EMBL" id="ODV59652.1"/>
    </source>
</evidence>
<dbReference type="InterPro" id="IPR029062">
    <property type="entry name" value="Class_I_gatase-like"/>
</dbReference>
<sequence length="278" mass="31792">MTIDSNKKYISVFVLDTPISHDIYAEFGDFGDQGIELMKRSQFYDQEEIYFKRFDVIGKIELPDLGDAEQVKDLEKNCLGIYLTGSRSDSFTDEEWILRLSKFLREVLEKDDIKLPIVGICFGHQIIGRILGYKIGRNLKGWEIGATVVQLGKKFQEVIGELDSRQELVINESHQDVVFKELDGEGSKNIEANDFTIIGTSEICSNQGFISEKKKVLTFQGHPEFSKGFILKSLYEKLEKKEIDEDVIKQALESTELLKNDNLLIADLIVKFFLDNSK</sequence>
<dbReference type="PANTHER" id="PTHR42695">
    <property type="entry name" value="GLUTAMINE AMIDOTRANSFERASE YLR126C-RELATED"/>
    <property type="match status" value="1"/>
</dbReference>
<name>A0A1D2VDJ1_9ASCO</name>
<dbReference type="GO" id="GO:0016740">
    <property type="term" value="F:transferase activity"/>
    <property type="evidence" value="ECO:0007669"/>
    <property type="project" value="UniProtKB-KW"/>
</dbReference>
<dbReference type="Pfam" id="PF00117">
    <property type="entry name" value="GATase"/>
    <property type="match status" value="1"/>
</dbReference>